<sequence length="100" mass="11507">MSLLVNFRPLGIEDCMEKAKEGIGSKGLMKRSQKEETGQLCDRMHASCDRTGPWGHHERASVCLMPPYAKDEISSFRVKAKPFRRPNSTYMKREQLRHKA</sequence>
<keyword evidence="2" id="KW-1185">Reference proteome</keyword>
<dbReference type="EMBL" id="JASCZI010000262">
    <property type="protein sequence ID" value="MED6110557.1"/>
    <property type="molecule type" value="Genomic_DNA"/>
</dbReference>
<evidence type="ECO:0000313" key="2">
    <source>
        <dbReference type="Proteomes" id="UP001341840"/>
    </source>
</evidence>
<reference evidence="1 2" key="1">
    <citation type="journal article" date="2023" name="Plants (Basel)">
        <title>Bridging the Gap: Combining Genomics and Transcriptomics Approaches to Understand Stylosanthes scabra, an Orphan Legume from the Brazilian Caatinga.</title>
        <authorList>
            <person name="Ferreira-Neto J.R.C."/>
            <person name="da Silva M.D."/>
            <person name="Binneck E."/>
            <person name="de Melo N.F."/>
            <person name="da Silva R.H."/>
            <person name="de Melo A.L.T.M."/>
            <person name="Pandolfi V."/>
            <person name="Bustamante F.O."/>
            <person name="Brasileiro-Vidal A.C."/>
            <person name="Benko-Iseppon A.M."/>
        </authorList>
    </citation>
    <scope>NUCLEOTIDE SEQUENCE [LARGE SCALE GENOMIC DNA]</scope>
    <source>
        <tissue evidence="1">Leaves</tissue>
    </source>
</reference>
<gene>
    <name evidence="1" type="ORF">PIB30_044191</name>
</gene>
<organism evidence="1 2">
    <name type="scientific">Stylosanthes scabra</name>
    <dbReference type="NCBI Taxonomy" id="79078"/>
    <lineage>
        <taxon>Eukaryota</taxon>
        <taxon>Viridiplantae</taxon>
        <taxon>Streptophyta</taxon>
        <taxon>Embryophyta</taxon>
        <taxon>Tracheophyta</taxon>
        <taxon>Spermatophyta</taxon>
        <taxon>Magnoliopsida</taxon>
        <taxon>eudicotyledons</taxon>
        <taxon>Gunneridae</taxon>
        <taxon>Pentapetalae</taxon>
        <taxon>rosids</taxon>
        <taxon>fabids</taxon>
        <taxon>Fabales</taxon>
        <taxon>Fabaceae</taxon>
        <taxon>Papilionoideae</taxon>
        <taxon>50 kb inversion clade</taxon>
        <taxon>dalbergioids sensu lato</taxon>
        <taxon>Dalbergieae</taxon>
        <taxon>Pterocarpus clade</taxon>
        <taxon>Stylosanthes</taxon>
    </lineage>
</organism>
<evidence type="ECO:0000313" key="1">
    <source>
        <dbReference type="EMBL" id="MED6110557.1"/>
    </source>
</evidence>
<proteinExistence type="predicted"/>
<protein>
    <submittedName>
        <fullName evidence="1">Uncharacterized protein</fullName>
    </submittedName>
</protein>
<name>A0ABU6QFR0_9FABA</name>
<dbReference type="Proteomes" id="UP001341840">
    <property type="component" value="Unassembled WGS sequence"/>
</dbReference>
<accession>A0ABU6QFR0</accession>
<comment type="caution">
    <text evidence="1">The sequence shown here is derived from an EMBL/GenBank/DDBJ whole genome shotgun (WGS) entry which is preliminary data.</text>
</comment>